<evidence type="ECO:0008006" key="5">
    <source>
        <dbReference type="Google" id="ProtNLM"/>
    </source>
</evidence>
<keyword evidence="4" id="KW-1185">Reference proteome</keyword>
<comment type="similarity">
    <text evidence="1">In the N-terminal section; belongs to the glycosyltransferase 20 family.</text>
</comment>
<dbReference type="InterPro" id="IPR003337">
    <property type="entry name" value="Trehalose_PPase"/>
</dbReference>
<evidence type="ECO:0000313" key="4">
    <source>
        <dbReference type="Proteomes" id="UP001162029"/>
    </source>
</evidence>
<name>A0AAV0TLR9_9STRA</name>
<dbReference type="PANTHER" id="PTHR10788">
    <property type="entry name" value="TREHALOSE-6-PHOSPHATE SYNTHASE"/>
    <property type="match status" value="1"/>
</dbReference>
<sequence>MRVDGNPIDFVLCIGDDVTDELMFDQLKKMVAHEELPRNKVFTCTVGQKPSKAEFFIDDYTDVLALLKSLKVVATKSNRNYSLSDMQSFVQDTRPFFLSSSHGVSKSATSASVMPKFSSRHGLQTHLTPVIEDQIVSKWLSCLRQLGVVAILFGLLRWRSGVKTPRENKLLRYFVASLGIACSIQRVRSKLRK</sequence>
<dbReference type="GO" id="GO:0005829">
    <property type="term" value="C:cytosol"/>
    <property type="evidence" value="ECO:0007669"/>
    <property type="project" value="TreeGrafter"/>
</dbReference>
<evidence type="ECO:0000313" key="3">
    <source>
        <dbReference type="EMBL" id="CAI5724096.1"/>
    </source>
</evidence>
<dbReference type="GO" id="GO:0004805">
    <property type="term" value="F:trehalose-phosphatase activity"/>
    <property type="evidence" value="ECO:0007669"/>
    <property type="project" value="TreeGrafter"/>
</dbReference>
<dbReference type="Gene3D" id="3.40.50.1000">
    <property type="entry name" value="HAD superfamily/HAD-like"/>
    <property type="match status" value="1"/>
</dbReference>
<dbReference type="FunFam" id="3.40.50.1000:FF:000052">
    <property type="entry name" value="Alpha,alpha-trehalose-phosphate synthase [UDP-forming] 6"/>
    <property type="match status" value="1"/>
</dbReference>
<reference evidence="3" key="1">
    <citation type="submission" date="2022-12" db="EMBL/GenBank/DDBJ databases">
        <authorList>
            <person name="Webb A."/>
        </authorList>
    </citation>
    <scope>NUCLEOTIDE SEQUENCE</scope>
    <source>
        <strain evidence="3">Pd1</strain>
    </source>
</reference>
<evidence type="ECO:0000256" key="1">
    <source>
        <dbReference type="ARBA" id="ARBA00005409"/>
    </source>
</evidence>
<proteinExistence type="inferred from homology"/>
<dbReference type="PANTHER" id="PTHR10788:SF106">
    <property type="entry name" value="BCDNA.GH08860"/>
    <property type="match status" value="1"/>
</dbReference>
<dbReference type="AlphaFoldDB" id="A0AAV0TLR9"/>
<evidence type="ECO:0000256" key="2">
    <source>
        <dbReference type="ARBA" id="ARBA00006330"/>
    </source>
</evidence>
<dbReference type="EMBL" id="CANTFM010000524">
    <property type="protein sequence ID" value="CAI5724096.1"/>
    <property type="molecule type" value="Genomic_DNA"/>
</dbReference>
<dbReference type="Proteomes" id="UP001162029">
    <property type="component" value="Unassembled WGS sequence"/>
</dbReference>
<dbReference type="GO" id="GO:0003825">
    <property type="term" value="F:alpha,alpha-trehalose-phosphate synthase (UDP-forming) activity"/>
    <property type="evidence" value="ECO:0007669"/>
    <property type="project" value="TreeGrafter"/>
</dbReference>
<gene>
    <name evidence="3" type="ORF">PDE001_LOCUS3054</name>
</gene>
<comment type="similarity">
    <text evidence="2">In the C-terminal section; belongs to the trehalose phosphatase family.</text>
</comment>
<dbReference type="GO" id="GO:0005992">
    <property type="term" value="P:trehalose biosynthetic process"/>
    <property type="evidence" value="ECO:0007669"/>
    <property type="project" value="InterPro"/>
</dbReference>
<dbReference type="InterPro" id="IPR001830">
    <property type="entry name" value="Glyco_trans_20"/>
</dbReference>
<accession>A0AAV0TLR9</accession>
<protein>
    <recommendedName>
        <fullName evidence="5">Trehalose 6-phosphate phosphatase</fullName>
    </recommendedName>
</protein>
<comment type="caution">
    <text evidence="3">The sequence shown here is derived from an EMBL/GenBank/DDBJ whole genome shotgun (WGS) entry which is preliminary data.</text>
</comment>
<dbReference type="Pfam" id="PF02358">
    <property type="entry name" value="Trehalose_PPase"/>
    <property type="match status" value="1"/>
</dbReference>
<organism evidence="3 4">
    <name type="scientific">Peronospora destructor</name>
    <dbReference type="NCBI Taxonomy" id="86335"/>
    <lineage>
        <taxon>Eukaryota</taxon>
        <taxon>Sar</taxon>
        <taxon>Stramenopiles</taxon>
        <taxon>Oomycota</taxon>
        <taxon>Peronosporomycetes</taxon>
        <taxon>Peronosporales</taxon>
        <taxon>Peronosporaceae</taxon>
        <taxon>Peronospora</taxon>
    </lineage>
</organism>
<dbReference type="InterPro" id="IPR023214">
    <property type="entry name" value="HAD_sf"/>
</dbReference>